<accession>A0A543CDQ9</accession>
<keyword evidence="2" id="KW-1185">Reference proteome</keyword>
<dbReference type="Gene3D" id="3.40.1490.10">
    <property type="entry name" value="Bit1"/>
    <property type="match status" value="1"/>
</dbReference>
<protein>
    <submittedName>
        <fullName evidence="1">Uncharacterized protein DUF2000</fullName>
    </submittedName>
</protein>
<gene>
    <name evidence="1" type="ORF">FB559_0740</name>
</gene>
<dbReference type="InterPro" id="IPR023476">
    <property type="entry name" value="Pep_tRNA_hydro_II_dom_sf"/>
</dbReference>
<dbReference type="RefSeq" id="WP_141953220.1">
    <property type="nucleotide sequence ID" value="NZ_VFOZ01000001.1"/>
</dbReference>
<proteinExistence type="predicted"/>
<organism evidence="1 2">
    <name type="scientific">Actinoallomurus bryophytorum</name>
    <dbReference type="NCBI Taxonomy" id="1490222"/>
    <lineage>
        <taxon>Bacteria</taxon>
        <taxon>Bacillati</taxon>
        <taxon>Actinomycetota</taxon>
        <taxon>Actinomycetes</taxon>
        <taxon>Streptosporangiales</taxon>
        <taxon>Thermomonosporaceae</taxon>
        <taxon>Actinoallomurus</taxon>
    </lineage>
</organism>
<dbReference type="AlphaFoldDB" id="A0A543CDQ9"/>
<name>A0A543CDQ9_9ACTN</name>
<comment type="caution">
    <text evidence="1">The sequence shown here is derived from an EMBL/GenBank/DDBJ whole genome shotgun (WGS) entry which is preliminary data.</text>
</comment>
<dbReference type="Pfam" id="PF09391">
    <property type="entry name" value="DUF2000"/>
    <property type="match status" value="1"/>
</dbReference>
<dbReference type="SUPFAM" id="SSF102462">
    <property type="entry name" value="Peptidyl-tRNA hydrolase II"/>
    <property type="match status" value="1"/>
</dbReference>
<dbReference type="OrthoDB" id="3692042at2"/>
<dbReference type="Proteomes" id="UP000316096">
    <property type="component" value="Unassembled WGS sequence"/>
</dbReference>
<evidence type="ECO:0000313" key="2">
    <source>
        <dbReference type="Proteomes" id="UP000316096"/>
    </source>
</evidence>
<dbReference type="EMBL" id="VFOZ01000001">
    <property type="protein sequence ID" value="TQL95242.1"/>
    <property type="molecule type" value="Genomic_DNA"/>
</dbReference>
<reference evidence="1 2" key="1">
    <citation type="submission" date="2019-06" db="EMBL/GenBank/DDBJ databases">
        <title>Sequencing the genomes of 1000 actinobacteria strains.</title>
        <authorList>
            <person name="Klenk H.-P."/>
        </authorList>
    </citation>
    <scope>NUCLEOTIDE SEQUENCE [LARGE SCALE GENOMIC DNA]</scope>
    <source>
        <strain evidence="1 2">DSM 102200</strain>
    </source>
</reference>
<sequence>MPNPPDEEAVIPGFAPDEVVTDRPTRSARLKWIVIVDETLPGGLMVNAAVCVAAATGAQVEGLIARGGTDASGAWHPGLPWAGCTVLGATPELLAETRAKAVSAANLLVIDMPAAAQTNRVYDGYLDELSTTPAEKLAVGAVSVIGPRNRVDKLAKRLTLLS</sequence>
<dbReference type="InterPro" id="IPR018988">
    <property type="entry name" value="DUF2000"/>
</dbReference>
<evidence type="ECO:0000313" key="1">
    <source>
        <dbReference type="EMBL" id="TQL95242.1"/>
    </source>
</evidence>